<keyword evidence="2" id="KW-1185">Reference proteome</keyword>
<organism evidence="1 2">
    <name type="scientific">Thermosulfurimonas dismutans</name>
    <dbReference type="NCBI Taxonomy" id="999894"/>
    <lineage>
        <taxon>Bacteria</taxon>
        <taxon>Pseudomonadati</taxon>
        <taxon>Thermodesulfobacteriota</taxon>
        <taxon>Thermodesulfobacteria</taxon>
        <taxon>Thermodesulfobacteriales</taxon>
        <taxon>Thermodesulfobacteriaceae</taxon>
        <taxon>Thermosulfurimonas</taxon>
    </lineage>
</organism>
<accession>A0A179D4C4</accession>
<gene>
    <name evidence="1" type="ORF">TDIS_1013</name>
</gene>
<proteinExistence type="predicted"/>
<comment type="caution">
    <text evidence="1">The sequence shown here is derived from an EMBL/GenBank/DDBJ whole genome shotgun (WGS) entry which is preliminary data.</text>
</comment>
<protein>
    <submittedName>
        <fullName evidence="1">Uncharacterized protein</fullName>
    </submittedName>
</protein>
<dbReference type="EMBL" id="LWLG01000005">
    <property type="protein sequence ID" value="OAQ20886.1"/>
    <property type="molecule type" value="Genomic_DNA"/>
</dbReference>
<dbReference type="AlphaFoldDB" id="A0A179D4C4"/>
<dbReference type="Proteomes" id="UP000078390">
    <property type="component" value="Unassembled WGS sequence"/>
</dbReference>
<name>A0A179D4C4_9BACT</name>
<evidence type="ECO:0000313" key="2">
    <source>
        <dbReference type="Proteomes" id="UP000078390"/>
    </source>
</evidence>
<evidence type="ECO:0000313" key="1">
    <source>
        <dbReference type="EMBL" id="OAQ20886.1"/>
    </source>
</evidence>
<sequence>MCFRVLDFFFLFFEVYRTSEFYYNQTPHVEDGRFPEEGLICLRY</sequence>
<reference evidence="1 2" key="1">
    <citation type="submission" date="2016-04" db="EMBL/GenBank/DDBJ databases">
        <title>Genome analysis of Thermosulfurimonas dismutans, the first thermophilic sulfur-disproportionating bacterium of the phylum Thermodesulfobacteria.</title>
        <authorList>
            <person name="Mardanov A.V."/>
            <person name="Beletsky A.V."/>
            <person name="Kadnikov V.V."/>
            <person name="Slobodkin A.I."/>
            <person name="Ravin N.V."/>
        </authorList>
    </citation>
    <scope>NUCLEOTIDE SEQUENCE [LARGE SCALE GENOMIC DNA]</scope>
    <source>
        <strain evidence="1 2">S95</strain>
    </source>
</reference>